<reference evidence="2" key="1">
    <citation type="submission" date="2017-07" db="EMBL/GenBank/DDBJ databases">
        <title>Taro Niue Genome Assembly and Annotation.</title>
        <authorList>
            <person name="Atibalentja N."/>
            <person name="Keating K."/>
            <person name="Fields C.J."/>
        </authorList>
    </citation>
    <scope>NUCLEOTIDE SEQUENCE</scope>
    <source>
        <strain evidence="2">Niue_2</strain>
        <tissue evidence="2">Leaf</tissue>
    </source>
</reference>
<protein>
    <submittedName>
        <fullName evidence="2">Uncharacterized protein</fullName>
    </submittedName>
</protein>
<keyword evidence="3" id="KW-1185">Reference proteome</keyword>
<sequence>MLRATSPRPLRASPPASVLRHRPSANRYGRSAGWGGVGELDSNRPGDEGLPKVSDEALWYTNIWGVKEGPYEFKPAPTPAPSSSFSDIFSPLNLPPLVSLENRIEGSFVMEE</sequence>
<evidence type="ECO:0000313" key="3">
    <source>
        <dbReference type="Proteomes" id="UP000652761"/>
    </source>
</evidence>
<gene>
    <name evidence="2" type="ORF">Taro_045761</name>
</gene>
<organism evidence="2 3">
    <name type="scientific">Colocasia esculenta</name>
    <name type="common">Wild taro</name>
    <name type="synonym">Arum esculentum</name>
    <dbReference type="NCBI Taxonomy" id="4460"/>
    <lineage>
        <taxon>Eukaryota</taxon>
        <taxon>Viridiplantae</taxon>
        <taxon>Streptophyta</taxon>
        <taxon>Embryophyta</taxon>
        <taxon>Tracheophyta</taxon>
        <taxon>Spermatophyta</taxon>
        <taxon>Magnoliopsida</taxon>
        <taxon>Liliopsida</taxon>
        <taxon>Araceae</taxon>
        <taxon>Aroideae</taxon>
        <taxon>Colocasieae</taxon>
        <taxon>Colocasia</taxon>
    </lineage>
</organism>
<feature type="region of interest" description="Disordered" evidence="1">
    <location>
        <begin position="1"/>
        <end position="52"/>
    </location>
</feature>
<name>A0A843X384_COLES</name>
<evidence type="ECO:0000313" key="2">
    <source>
        <dbReference type="EMBL" id="MQM12841.1"/>
    </source>
</evidence>
<comment type="caution">
    <text evidence="2">The sequence shown here is derived from an EMBL/GenBank/DDBJ whole genome shotgun (WGS) entry which is preliminary data.</text>
</comment>
<dbReference type="OrthoDB" id="1891035at2759"/>
<feature type="compositionally biased region" description="Low complexity" evidence="1">
    <location>
        <begin position="1"/>
        <end position="17"/>
    </location>
</feature>
<dbReference type="AlphaFoldDB" id="A0A843X384"/>
<proteinExistence type="predicted"/>
<accession>A0A843X384</accession>
<evidence type="ECO:0000256" key="1">
    <source>
        <dbReference type="SAM" id="MobiDB-lite"/>
    </source>
</evidence>
<feature type="compositionally biased region" description="Basic and acidic residues" evidence="1">
    <location>
        <begin position="41"/>
        <end position="52"/>
    </location>
</feature>
<dbReference type="Proteomes" id="UP000652761">
    <property type="component" value="Unassembled WGS sequence"/>
</dbReference>
<dbReference type="EMBL" id="NMUH01005473">
    <property type="protein sequence ID" value="MQM12841.1"/>
    <property type="molecule type" value="Genomic_DNA"/>
</dbReference>